<keyword evidence="2" id="KW-0249">Electron transport</keyword>
<keyword evidence="2" id="KW-0813">Transport</keyword>
<evidence type="ECO:0000256" key="2">
    <source>
        <dbReference type="RuleBase" id="RU363103"/>
    </source>
</evidence>
<dbReference type="GO" id="GO:0045271">
    <property type="term" value="C:respiratory chain complex I"/>
    <property type="evidence" value="ECO:0007669"/>
    <property type="project" value="InterPro"/>
</dbReference>
<dbReference type="Proteomes" id="UP000319160">
    <property type="component" value="Unassembled WGS sequence"/>
</dbReference>
<comment type="function">
    <text evidence="2">Accessory subunit of the mitochondrial membrane respiratory chain NADH dehydrogenase (Complex I), that is believed not to be involved in catalysis. Complex I functions in the transfer of electrons from NADH to the respiratory chain. The immediate electron acceptor for the enzyme is believed to be ubiquinone.</text>
</comment>
<dbReference type="PANTHER" id="PTHR12910:SF2">
    <property type="entry name" value="NADH DEHYDROGENASE [UBIQUINONE] 1 ALPHA SUBCOMPLEX SUBUNIT 12"/>
    <property type="match status" value="1"/>
</dbReference>
<dbReference type="STRING" id="2512241.A0A553HJZ7"/>
<dbReference type="EMBL" id="VFLP01000093">
    <property type="protein sequence ID" value="TRX88268.1"/>
    <property type="molecule type" value="Genomic_DNA"/>
</dbReference>
<name>A0A553HJZ7_9PEZI</name>
<sequence length="145" mass="16733">MLLAIRCLAPNELYRYATNRANSEDKGADAVCSGDTKAGTLIGTDRWGNKYFENNEELPLRTRWVDYKSKDFDAAQLEPGWHAWMSYLVDKPPTQDALLQYKRRAWEDSDPRSIPNYTQTRGAYKPYSTTKSKTTMWEPVAAERK</sequence>
<proteinExistence type="inferred from homology"/>
<dbReference type="InterPro" id="IPR007763">
    <property type="entry name" value="NDUFA12"/>
</dbReference>
<protein>
    <recommendedName>
        <fullName evidence="2">NADH dehydrogenase [ubiquinone] 1 alpha subcomplex subunit</fullName>
    </recommendedName>
</protein>
<dbReference type="OrthoDB" id="274641at2759"/>
<comment type="similarity">
    <text evidence="1 2">Belongs to the complex I NDUFA12 subunit family.</text>
</comment>
<keyword evidence="2" id="KW-0999">Mitochondrion inner membrane</keyword>
<reference evidence="4" key="1">
    <citation type="submission" date="2019-06" db="EMBL/GenBank/DDBJ databases">
        <title>Draft genome sequence of the griseofulvin-producing fungus Xylaria cubensis strain G536.</title>
        <authorList>
            <person name="Mead M.E."/>
            <person name="Raja H.A."/>
            <person name="Steenwyk J.L."/>
            <person name="Knowles S.L."/>
            <person name="Oberlies N.H."/>
            <person name="Rokas A."/>
        </authorList>
    </citation>
    <scope>NUCLEOTIDE SEQUENCE [LARGE SCALE GENOMIC DNA]</scope>
    <source>
        <strain evidence="4">G536</strain>
    </source>
</reference>
<keyword evidence="4" id="KW-1185">Reference proteome</keyword>
<dbReference type="Pfam" id="PF05071">
    <property type="entry name" value="NDUFA12"/>
    <property type="match status" value="1"/>
</dbReference>
<keyword evidence="2" id="KW-0679">Respiratory chain</keyword>
<accession>A0A553HJZ7</accession>
<evidence type="ECO:0000256" key="1">
    <source>
        <dbReference type="ARBA" id="ARBA00007355"/>
    </source>
</evidence>
<evidence type="ECO:0000313" key="3">
    <source>
        <dbReference type="EMBL" id="TRX88268.1"/>
    </source>
</evidence>
<comment type="subcellular location">
    <subcellularLocation>
        <location evidence="2">Mitochondrion inner membrane</location>
        <topology evidence="2">Peripheral membrane protein</topology>
        <orientation evidence="2">Matrix side</orientation>
    </subcellularLocation>
</comment>
<evidence type="ECO:0000313" key="4">
    <source>
        <dbReference type="Proteomes" id="UP000319160"/>
    </source>
</evidence>
<keyword evidence="2" id="KW-0496">Mitochondrion</keyword>
<organism evidence="3 4">
    <name type="scientific">Xylaria flabelliformis</name>
    <dbReference type="NCBI Taxonomy" id="2512241"/>
    <lineage>
        <taxon>Eukaryota</taxon>
        <taxon>Fungi</taxon>
        <taxon>Dikarya</taxon>
        <taxon>Ascomycota</taxon>
        <taxon>Pezizomycotina</taxon>
        <taxon>Sordariomycetes</taxon>
        <taxon>Xylariomycetidae</taxon>
        <taxon>Xylariales</taxon>
        <taxon>Xylariaceae</taxon>
        <taxon>Xylaria</taxon>
    </lineage>
</organism>
<keyword evidence="2" id="KW-0472">Membrane</keyword>
<comment type="caution">
    <text evidence="3">The sequence shown here is derived from an EMBL/GenBank/DDBJ whole genome shotgun (WGS) entry which is preliminary data.</text>
</comment>
<gene>
    <name evidence="3" type="ORF">FHL15_010835</name>
</gene>
<dbReference type="AlphaFoldDB" id="A0A553HJZ7"/>
<dbReference type="GO" id="GO:0006979">
    <property type="term" value="P:response to oxidative stress"/>
    <property type="evidence" value="ECO:0007669"/>
    <property type="project" value="TreeGrafter"/>
</dbReference>
<dbReference type="GO" id="GO:0005743">
    <property type="term" value="C:mitochondrial inner membrane"/>
    <property type="evidence" value="ECO:0007669"/>
    <property type="project" value="UniProtKB-SubCell"/>
</dbReference>
<dbReference type="PANTHER" id="PTHR12910">
    <property type="entry name" value="NADH-UBIQUINONE OXIDOREDUCTASE SUBUNIT B17.2"/>
    <property type="match status" value="1"/>
</dbReference>